<proteinExistence type="predicted"/>
<protein>
    <submittedName>
        <fullName evidence="1">Uncharacterized protein</fullName>
    </submittedName>
</protein>
<gene>
    <name evidence="1" type="ORF">DSO57_1025472</name>
</gene>
<keyword evidence="2" id="KW-1185">Reference proteome</keyword>
<evidence type="ECO:0000313" key="2">
    <source>
        <dbReference type="Proteomes" id="UP001165960"/>
    </source>
</evidence>
<dbReference type="Proteomes" id="UP001165960">
    <property type="component" value="Unassembled WGS sequence"/>
</dbReference>
<organism evidence="1 2">
    <name type="scientific">Entomophthora muscae</name>
    <dbReference type="NCBI Taxonomy" id="34485"/>
    <lineage>
        <taxon>Eukaryota</taxon>
        <taxon>Fungi</taxon>
        <taxon>Fungi incertae sedis</taxon>
        <taxon>Zoopagomycota</taxon>
        <taxon>Entomophthoromycotina</taxon>
        <taxon>Entomophthoromycetes</taxon>
        <taxon>Entomophthorales</taxon>
        <taxon>Entomophthoraceae</taxon>
        <taxon>Entomophthora</taxon>
    </lineage>
</organism>
<comment type="caution">
    <text evidence="1">The sequence shown here is derived from an EMBL/GenBank/DDBJ whole genome shotgun (WGS) entry which is preliminary data.</text>
</comment>
<sequence>MFFGFCVCLNSILYNFTILPTRILAAILALFSRPFSGKRLSPNQKCDLLRGCLIGISCYALSYLDLSRLYHAVRGQSVVKLYVIFNMLEIFDRLAASLGQDLLSSFFADITLEYPGLLRPIYHFFAASLYIPLHTAVLFYQMMALNVSVNSYNDALLSLLMSNQFVEIKGSVFKKFERESLFQLTCSDITERFQLTLFLAAITLRNISSIIGGVKSDGYARAVLPTSFRRLLPSSVATGMDLMLSPAVLVLVCEVLVDWAKHSFVTKFNHIRPSVYGRYLDLLCKDIVGAPGRATPKNLADQSPVVARRLGLSVFPLTCLIIRVILQLFDIRVTKLSALLHSWSIASTQVGLSFLDTWSFSGEWPSYSIMDTNALLWSLSALLVFISLTIIKLLLGLHLLRFAASRHDGLSDREAADVVAAQEDTKQNFKELNQIKQQLACSEAEDLYRPTNLNLNTIDRFSLFKSRVP</sequence>
<accession>A0ACC2RH62</accession>
<dbReference type="EMBL" id="QTSX02007243">
    <property type="protein sequence ID" value="KAJ9049349.1"/>
    <property type="molecule type" value="Genomic_DNA"/>
</dbReference>
<name>A0ACC2RH62_9FUNG</name>
<reference evidence="1" key="1">
    <citation type="submission" date="2022-04" db="EMBL/GenBank/DDBJ databases">
        <title>Genome of the entomopathogenic fungus Entomophthora muscae.</title>
        <authorList>
            <person name="Elya C."/>
            <person name="Lovett B.R."/>
            <person name="Lee E."/>
            <person name="Macias A.M."/>
            <person name="Hajek A.E."/>
            <person name="De Bivort B.L."/>
            <person name="Kasson M.T."/>
            <person name="De Fine Licht H.H."/>
            <person name="Stajich J.E."/>
        </authorList>
    </citation>
    <scope>NUCLEOTIDE SEQUENCE</scope>
    <source>
        <strain evidence="1">Berkeley</strain>
    </source>
</reference>
<evidence type="ECO:0000313" key="1">
    <source>
        <dbReference type="EMBL" id="KAJ9049349.1"/>
    </source>
</evidence>